<gene>
    <name evidence="1" type="ORF">TH3_13560</name>
</gene>
<evidence type="ECO:0000313" key="1">
    <source>
        <dbReference type="EMBL" id="AJD52828.1"/>
    </source>
</evidence>
<name>A0AB72UFE0_9PROT</name>
<dbReference type="EMBL" id="CP004388">
    <property type="protein sequence ID" value="AJD52828.1"/>
    <property type="molecule type" value="Genomic_DNA"/>
</dbReference>
<reference evidence="1 2" key="1">
    <citation type="journal article" date="2012" name="J. Bacteriol.">
        <title>Genome sequence of Thalassospira xiamenensis type strain M-5.</title>
        <authorList>
            <person name="Lai Q."/>
            <person name="Shao Z."/>
        </authorList>
    </citation>
    <scope>NUCLEOTIDE SEQUENCE [LARGE SCALE GENOMIC DNA]</scope>
    <source>
        <strain evidence="1 2">M-5</strain>
    </source>
</reference>
<dbReference type="AlphaFoldDB" id="A0AB72UFE0"/>
<protein>
    <submittedName>
        <fullName evidence="1">Uncharacterized protein</fullName>
    </submittedName>
</protein>
<evidence type="ECO:0000313" key="2">
    <source>
        <dbReference type="Proteomes" id="UP000007127"/>
    </source>
</evidence>
<organism evidence="1 2">
    <name type="scientific">Thalassospira xiamenensis M-5 = DSM 17429</name>
    <dbReference type="NCBI Taxonomy" id="1123366"/>
    <lineage>
        <taxon>Bacteria</taxon>
        <taxon>Pseudomonadati</taxon>
        <taxon>Pseudomonadota</taxon>
        <taxon>Alphaproteobacteria</taxon>
        <taxon>Rhodospirillales</taxon>
        <taxon>Thalassospiraceae</taxon>
        <taxon>Thalassospira</taxon>
    </lineage>
</organism>
<sequence>MFTSSEPRHGIVLFEMKDAQSEADGAAYITALHALSVRTQPVLLIMTVQGHTDQDHETRKQAALWFKQNRGRLSAFLFGVIRVDDHDHEGHAEELESSNFAKMLPFPIKHADSLEKAYAMAENWPKP</sequence>
<dbReference type="RefSeq" id="WP_007091567.1">
    <property type="nucleotide sequence ID" value="NZ_CP004388.1"/>
</dbReference>
<dbReference type="KEGG" id="txi:TH3_13560"/>
<proteinExistence type="predicted"/>
<accession>A0AB72UFE0</accession>
<dbReference type="Proteomes" id="UP000007127">
    <property type="component" value="Chromosome"/>
</dbReference>
<dbReference type="GeneID" id="31928391"/>